<dbReference type="EMBL" id="KV749960">
    <property type="protein sequence ID" value="OCL06922.1"/>
    <property type="molecule type" value="Genomic_DNA"/>
</dbReference>
<evidence type="ECO:0000259" key="10">
    <source>
        <dbReference type="PROSITE" id="PS50157"/>
    </source>
</evidence>
<dbReference type="Pfam" id="PF00096">
    <property type="entry name" value="zf-C2H2"/>
    <property type="match status" value="1"/>
</dbReference>
<keyword evidence="5" id="KW-0805">Transcription regulation</keyword>
<gene>
    <name evidence="11" type="ORF">AOQ84DRAFT_389858</name>
</gene>
<dbReference type="InterPro" id="IPR013087">
    <property type="entry name" value="Znf_C2H2_type"/>
</dbReference>
<evidence type="ECO:0000256" key="8">
    <source>
        <dbReference type="PROSITE-ProRule" id="PRU00042"/>
    </source>
</evidence>
<feature type="region of interest" description="Disordered" evidence="9">
    <location>
        <begin position="131"/>
        <end position="206"/>
    </location>
</feature>
<feature type="domain" description="C2H2-type" evidence="10">
    <location>
        <begin position="276"/>
        <end position="304"/>
    </location>
</feature>
<evidence type="ECO:0000256" key="9">
    <source>
        <dbReference type="SAM" id="MobiDB-lite"/>
    </source>
</evidence>
<dbReference type="InterPro" id="IPR051061">
    <property type="entry name" value="Zinc_finger_trans_reg"/>
</dbReference>
<evidence type="ECO:0000256" key="3">
    <source>
        <dbReference type="ARBA" id="ARBA00022771"/>
    </source>
</evidence>
<dbReference type="OrthoDB" id="3912076at2759"/>
<feature type="compositionally biased region" description="Low complexity" evidence="9">
    <location>
        <begin position="166"/>
        <end position="179"/>
    </location>
</feature>
<dbReference type="GO" id="GO:0006357">
    <property type="term" value="P:regulation of transcription by RNA polymerase II"/>
    <property type="evidence" value="ECO:0007669"/>
    <property type="project" value="TreeGrafter"/>
</dbReference>
<accession>A0A8E2EXW3</accession>
<evidence type="ECO:0000256" key="1">
    <source>
        <dbReference type="ARBA" id="ARBA00004123"/>
    </source>
</evidence>
<dbReference type="PROSITE" id="PS50157">
    <property type="entry name" value="ZINC_FINGER_C2H2_2"/>
    <property type="match status" value="1"/>
</dbReference>
<sequence>CRLCAKTICLRASPIPNEYQRHSLDYSLGNLHPEYVNPYEAEYQLNPFIWPGQLHDLFDAASRFEDSLVVCSPNAPCDSSCSLENTPENTATSQTPDSVLVPLVPSGSSSDGTSQNSSPINYVVSTSLLSQTNISSSPAPSQSPPAHKPSEKHEYPDARSPEPPISQASGSASGGDSVSPVEISSPDISVPNTQANPSIGATSGERSPYRCEWCGEVFEKLHLRNNHKNRKHIRRYKCTIENCQQNAFGLRRDLDRHLRSRHPKQYPLVPFSCPYSDCPLADKAFSRKDNLNRHIRIRHAELRPDQS</sequence>
<keyword evidence="12" id="KW-1185">Reference proteome</keyword>
<keyword evidence="4" id="KW-0862">Zinc</keyword>
<evidence type="ECO:0000256" key="2">
    <source>
        <dbReference type="ARBA" id="ARBA00022723"/>
    </source>
</evidence>
<dbReference type="GO" id="GO:0008270">
    <property type="term" value="F:zinc ion binding"/>
    <property type="evidence" value="ECO:0007669"/>
    <property type="project" value="UniProtKB-KW"/>
</dbReference>
<proteinExistence type="predicted"/>
<comment type="subcellular location">
    <subcellularLocation>
        <location evidence="1">Nucleus</location>
    </subcellularLocation>
</comment>
<dbReference type="AlphaFoldDB" id="A0A8E2EXW3"/>
<reference evidence="11 12" key="1">
    <citation type="journal article" date="2016" name="Nat. Commun.">
        <title>Ectomycorrhizal ecology is imprinted in the genome of the dominant symbiotic fungus Cenococcum geophilum.</title>
        <authorList>
            <consortium name="DOE Joint Genome Institute"/>
            <person name="Peter M."/>
            <person name="Kohler A."/>
            <person name="Ohm R.A."/>
            <person name="Kuo A."/>
            <person name="Krutzmann J."/>
            <person name="Morin E."/>
            <person name="Arend M."/>
            <person name="Barry K.W."/>
            <person name="Binder M."/>
            <person name="Choi C."/>
            <person name="Clum A."/>
            <person name="Copeland A."/>
            <person name="Grisel N."/>
            <person name="Haridas S."/>
            <person name="Kipfer T."/>
            <person name="LaButti K."/>
            <person name="Lindquist E."/>
            <person name="Lipzen A."/>
            <person name="Maire R."/>
            <person name="Meier B."/>
            <person name="Mihaltcheva S."/>
            <person name="Molinier V."/>
            <person name="Murat C."/>
            <person name="Poggeler S."/>
            <person name="Quandt C.A."/>
            <person name="Sperisen C."/>
            <person name="Tritt A."/>
            <person name="Tisserant E."/>
            <person name="Crous P.W."/>
            <person name="Henrissat B."/>
            <person name="Nehls U."/>
            <person name="Egli S."/>
            <person name="Spatafora J.W."/>
            <person name="Grigoriev I.V."/>
            <person name="Martin F.M."/>
        </authorList>
    </citation>
    <scope>NUCLEOTIDE SEQUENCE [LARGE SCALE GENOMIC DNA]</scope>
    <source>
        <strain evidence="11 12">CBS 207.34</strain>
    </source>
</reference>
<feature type="compositionally biased region" description="Low complexity" evidence="9">
    <location>
        <begin position="96"/>
        <end position="118"/>
    </location>
</feature>
<feature type="non-terminal residue" evidence="11">
    <location>
        <position position="307"/>
    </location>
</feature>
<dbReference type="GO" id="GO:0005634">
    <property type="term" value="C:nucleus"/>
    <property type="evidence" value="ECO:0007669"/>
    <property type="project" value="UniProtKB-SubCell"/>
</dbReference>
<organism evidence="11 12">
    <name type="scientific">Glonium stellatum</name>
    <dbReference type="NCBI Taxonomy" id="574774"/>
    <lineage>
        <taxon>Eukaryota</taxon>
        <taxon>Fungi</taxon>
        <taxon>Dikarya</taxon>
        <taxon>Ascomycota</taxon>
        <taxon>Pezizomycotina</taxon>
        <taxon>Dothideomycetes</taxon>
        <taxon>Pleosporomycetidae</taxon>
        <taxon>Gloniales</taxon>
        <taxon>Gloniaceae</taxon>
        <taxon>Glonium</taxon>
    </lineage>
</organism>
<dbReference type="Proteomes" id="UP000250140">
    <property type="component" value="Unassembled WGS sequence"/>
</dbReference>
<evidence type="ECO:0000313" key="11">
    <source>
        <dbReference type="EMBL" id="OCL06922.1"/>
    </source>
</evidence>
<dbReference type="PANTHER" id="PTHR46179:SF13">
    <property type="entry name" value="C2H2-TYPE DOMAIN-CONTAINING PROTEIN"/>
    <property type="match status" value="1"/>
</dbReference>
<name>A0A8E2EXW3_9PEZI</name>
<evidence type="ECO:0000256" key="7">
    <source>
        <dbReference type="ARBA" id="ARBA00023242"/>
    </source>
</evidence>
<dbReference type="Gene3D" id="3.30.160.60">
    <property type="entry name" value="Classic Zinc Finger"/>
    <property type="match status" value="2"/>
</dbReference>
<evidence type="ECO:0000256" key="6">
    <source>
        <dbReference type="ARBA" id="ARBA00023163"/>
    </source>
</evidence>
<keyword evidence="6" id="KW-0804">Transcription</keyword>
<evidence type="ECO:0000256" key="5">
    <source>
        <dbReference type="ARBA" id="ARBA00023015"/>
    </source>
</evidence>
<protein>
    <recommendedName>
        <fullName evidence="10">C2H2-type domain-containing protein</fullName>
    </recommendedName>
</protein>
<keyword evidence="2" id="KW-0479">Metal-binding</keyword>
<keyword evidence="3 8" id="KW-0863">Zinc-finger</keyword>
<feature type="compositionally biased region" description="Polar residues" evidence="9">
    <location>
        <begin position="81"/>
        <end position="95"/>
    </location>
</feature>
<keyword evidence="7" id="KW-0539">Nucleus</keyword>
<dbReference type="SMART" id="SM00355">
    <property type="entry name" value="ZnF_C2H2"/>
    <property type="match status" value="3"/>
</dbReference>
<feature type="compositionally biased region" description="Polar residues" evidence="9">
    <location>
        <begin position="186"/>
        <end position="205"/>
    </location>
</feature>
<dbReference type="PANTHER" id="PTHR46179">
    <property type="entry name" value="ZINC FINGER PROTEIN"/>
    <property type="match status" value="1"/>
</dbReference>
<feature type="region of interest" description="Disordered" evidence="9">
    <location>
        <begin position="81"/>
        <end position="119"/>
    </location>
</feature>
<evidence type="ECO:0000313" key="12">
    <source>
        <dbReference type="Proteomes" id="UP000250140"/>
    </source>
</evidence>
<feature type="compositionally biased region" description="Basic and acidic residues" evidence="9">
    <location>
        <begin position="148"/>
        <end position="160"/>
    </location>
</feature>
<evidence type="ECO:0000256" key="4">
    <source>
        <dbReference type="ARBA" id="ARBA00022833"/>
    </source>
</evidence>
<dbReference type="PROSITE" id="PS00028">
    <property type="entry name" value="ZINC_FINGER_C2H2_1"/>
    <property type="match status" value="1"/>
</dbReference>